<dbReference type="Pfam" id="PF03713">
    <property type="entry name" value="DUF305"/>
    <property type="match status" value="1"/>
</dbReference>
<evidence type="ECO:0000313" key="4">
    <source>
        <dbReference type="Proteomes" id="UP000270299"/>
    </source>
</evidence>
<dbReference type="PROSITE" id="PS51257">
    <property type="entry name" value="PROKAR_LIPOPROTEIN"/>
    <property type="match status" value="1"/>
</dbReference>
<organism evidence="3 4">
    <name type="scientific">Mycetocola manganoxydans</name>
    <dbReference type="NCBI Taxonomy" id="699879"/>
    <lineage>
        <taxon>Bacteria</taxon>
        <taxon>Bacillati</taxon>
        <taxon>Actinomycetota</taxon>
        <taxon>Actinomycetes</taxon>
        <taxon>Micrococcales</taxon>
        <taxon>Microbacteriaceae</taxon>
        <taxon>Mycetocola</taxon>
    </lineage>
</organism>
<evidence type="ECO:0000259" key="2">
    <source>
        <dbReference type="Pfam" id="PF03713"/>
    </source>
</evidence>
<feature type="domain" description="DUF305" evidence="2">
    <location>
        <begin position="52"/>
        <end position="194"/>
    </location>
</feature>
<dbReference type="OrthoDB" id="26872at2"/>
<feature type="chain" id="PRO_5038884430" evidence="1">
    <location>
        <begin position="25"/>
        <end position="197"/>
    </location>
</feature>
<dbReference type="AlphaFoldDB" id="A0A3L6ZU42"/>
<evidence type="ECO:0000256" key="1">
    <source>
        <dbReference type="SAM" id="SignalP"/>
    </source>
</evidence>
<name>A0A3L6ZU42_9MICO</name>
<dbReference type="Gene3D" id="1.20.1260.10">
    <property type="match status" value="1"/>
</dbReference>
<dbReference type="InterPro" id="IPR005183">
    <property type="entry name" value="DUF305_CopM-like"/>
</dbReference>
<proteinExistence type="predicted"/>
<dbReference type="EMBL" id="RCUV01000008">
    <property type="protein sequence ID" value="RLP71370.1"/>
    <property type="molecule type" value="Genomic_DNA"/>
</dbReference>
<accession>A0A3L6ZU42</accession>
<dbReference type="Proteomes" id="UP000270299">
    <property type="component" value="Unassembled WGS sequence"/>
</dbReference>
<protein>
    <submittedName>
        <fullName evidence="3">DUF305 domain-containing protein</fullName>
    </submittedName>
</protein>
<keyword evidence="1" id="KW-0732">Signal</keyword>
<sequence>MINSRKYVLAAVALAATVTLSACSTGVSGGSGETAGTTAPSASAEAQFNDADVMFAQMMIPHHEQAVEMSDIILAKDGIDEQVTDLAQQIKDAQGPEITQLNDWLDAWGADADMGGMDHGMDGMMSEEDMEVLESASGAEASTLFLEQMIEHHKGAVEMAETEIAEGENQDAIEMAETIVSTQSEEIAVMENLLGSL</sequence>
<comment type="caution">
    <text evidence="3">The sequence shown here is derived from an EMBL/GenBank/DDBJ whole genome shotgun (WGS) entry which is preliminary data.</text>
</comment>
<dbReference type="PANTHER" id="PTHR36933">
    <property type="entry name" value="SLL0788 PROTEIN"/>
    <property type="match status" value="1"/>
</dbReference>
<keyword evidence="4" id="KW-1185">Reference proteome</keyword>
<evidence type="ECO:0000313" key="3">
    <source>
        <dbReference type="EMBL" id="RLP71370.1"/>
    </source>
</evidence>
<feature type="signal peptide" evidence="1">
    <location>
        <begin position="1"/>
        <end position="24"/>
    </location>
</feature>
<reference evidence="3 4" key="1">
    <citation type="submission" date="2018-10" db="EMBL/GenBank/DDBJ databases">
        <authorList>
            <person name="Li J."/>
        </authorList>
    </citation>
    <scope>NUCLEOTIDE SEQUENCE [LARGE SCALE GENOMIC DNA]</scope>
    <source>
        <strain evidence="3 4">CCTCC AB209002</strain>
    </source>
</reference>
<dbReference type="PANTHER" id="PTHR36933:SF1">
    <property type="entry name" value="SLL0788 PROTEIN"/>
    <property type="match status" value="1"/>
</dbReference>
<dbReference type="InterPro" id="IPR012347">
    <property type="entry name" value="Ferritin-like"/>
</dbReference>
<gene>
    <name evidence="3" type="ORF">D9V29_08430</name>
</gene>